<protein>
    <submittedName>
        <fullName evidence="1">Uncharacterized protein</fullName>
    </submittedName>
</protein>
<name>A0AAD9Q9A0_ACRCE</name>
<sequence length="109" mass="12788">MKQRETTFTEKLDFATKLRKTDARSGILDFLPSSKDFDDNENSAQQPENNISHLYVLSQESQEYPQAIEYGIKDEDGAKVYYSKVSEKQHRSFEFEEPGRIISRHHSWI</sequence>
<evidence type="ECO:0000313" key="1">
    <source>
        <dbReference type="EMBL" id="KAK2557047.1"/>
    </source>
</evidence>
<proteinExistence type="predicted"/>
<accession>A0AAD9Q9A0</accession>
<comment type="caution">
    <text evidence="1">The sequence shown here is derived from an EMBL/GenBank/DDBJ whole genome shotgun (WGS) entry which is preliminary data.</text>
</comment>
<reference evidence="1" key="1">
    <citation type="journal article" date="2023" name="G3 (Bethesda)">
        <title>Whole genome assembly and annotation of the endangered Caribbean coral Acropora cervicornis.</title>
        <authorList>
            <person name="Selwyn J.D."/>
            <person name="Vollmer S.V."/>
        </authorList>
    </citation>
    <scope>NUCLEOTIDE SEQUENCE</scope>
    <source>
        <strain evidence="1">K2</strain>
    </source>
</reference>
<keyword evidence="2" id="KW-1185">Reference proteome</keyword>
<dbReference type="AlphaFoldDB" id="A0AAD9Q9A0"/>
<reference evidence="1" key="2">
    <citation type="journal article" date="2023" name="Science">
        <title>Genomic signatures of disease resistance in endangered staghorn corals.</title>
        <authorList>
            <person name="Vollmer S.V."/>
            <person name="Selwyn J.D."/>
            <person name="Despard B.A."/>
            <person name="Roesel C.L."/>
        </authorList>
    </citation>
    <scope>NUCLEOTIDE SEQUENCE</scope>
    <source>
        <strain evidence="1">K2</strain>
    </source>
</reference>
<gene>
    <name evidence="1" type="ORF">P5673_020905</name>
</gene>
<dbReference type="EMBL" id="JARQWQ010000052">
    <property type="protein sequence ID" value="KAK2557047.1"/>
    <property type="molecule type" value="Genomic_DNA"/>
</dbReference>
<evidence type="ECO:0000313" key="2">
    <source>
        <dbReference type="Proteomes" id="UP001249851"/>
    </source>
</evidence>
<organism evidence="1 2">
    <name type="scientific">Acropora cervicornis</name>
    <name type="common">Staghorn coral</name>
    <dbReference type="NCBI Taxonomy" id="6130"/>
    <lineage>
        <taxon>Eukaryota</taxon>
        <taxon>Metazoa</taxon>
        <taxon>Cnidaria</taxon>
        <taxon>Anthozoa</taxon>
        <taxon>Hexacorallia</taxon>
        <taxon>Scleractinia</taxon>
        <taxon>Astrocoeniina</taxon>
        <taxon>Acroporidae</taxon>
        <taxon>Acropora</taxon>
    </lineage>
</organism>
<dbReference type="Proteomes" id="UP001249851">
    <property type="component" value="Unassembled WGS sequence"/>
</dbReference>